<dbReference type="EMBL" id="LO017727">
    <property type="protein sequence ID" value="CRH04943.1"/>
    <property type="molecule type" value="Genomic_DNA"/>
</dbReference>
<reference evidence="1" key="1">
    <citation type="submission" date="2015-04" db="EMBL/GenBank/DDBJ databases">
        <authorList>
            <person name="Syromyatnikov M.Y."/>
            <person name="Popov V.N."/>
        </authorList>
    </citation>
    <scope>NUCLEOTIDE SEQUENCE</scope>
    <source>
        <strain evidence="1">MO-1</strain>
    </source>
</reference>
<evidence type="ECO:0000313" key="1">
    <source>
        <dbReference type="EMBL" id="CRH04943.1"/>
    </source>
</evidence>
<dbReference type="AlphaFoldDB" id="A0A1S7LEV5"/>
<accession>A0A1S7LEV5</accession>
<proteinExistence type="predicted"/>
<gene>
    <name evidence="1" type="ORF">MAGMO_0742</name>
</gene>
<sequence length="517" mass="58538">MNERKQNFFSQTAETIKAQSDRLTVPAGTPFWWKAISSQDFAQRAHYYSKNKRVHFTRLGVSKEIRRALAIDAKRHASQGDAPLSIDRHGLFEALDNKLGALLSYASPHPPQAVVHRLAEDAFLNTEGLIFSDATPRVKPGDYLEVQFAMSASPAVATHGYYQVVGVEAQSKNDKRFNVICRIATATAPMMEEEPKPAMVPPPPEPPPEPVVTQALSDAERKQSESYRVNDEVPFRWRLVRNHELEKIKRYFGNYGSFPALRQDEQYTEVSDTWDSHHALLKNQQFNALDALHWMQERISLLYRRANHPQEMDLYLDLLSQTNDLAELLSQKGRAGSVPLKLLGLTKEKLELTFLRDMALFANQPRKSQEAAGELAKLEGQLRGIMADLTLEDQKSGNQVHYLSEAFDQLDLSDCDYACPEEEPDKLILPHAVNLSSAGIAFRTRRKGLTQGSFVEIYMELSQDGKHWQPVHLFGKLVLMKGPDANGQFRLATMILMIPPAHKEILVQHVVRKHREG</sequence>
<name>A0A1S7LEV5_MAGMO</name>
<protein>
    <recommendedName>
        <fullName evidence="2">PilZ domain-containing protein</fullName>
    </recommendedName>
</protein>
<evidence type="ECO:0008006" key="2">
    <source>
        <dbReference type="Google" id="ProtNLM"/>
    </source>
</evidence>
<organism evidence="1">
    <name type="scientific">Magnetococcus massalia (strain MO-1)</name>
    <dbReference type="NCBI Taxonomy" id="451514"/>
    <lineage>
        <taxon>Bacteria</taxon>
        <taxon>Pseudomonadati</taxon>
        <taxon>Pseudomonadota</taxon>
        <taxon>Magnetococcia</taxon>
        <taxon>Magnetococcales</taxon>
        <taxon>Magnetococcaceae</taxon>
        <taxon>Magnetococcus</taxon>
    </lineage>
</organism>